<dbReference type="PANTHER" id="PTHR21174">
    <property type="match status" value="1"/>
</dbReference>
<dbReference type="EMBL" id="BAAANC010000002">
    <property type="protein sequence ID" value="GAA1539655.1"/>
    <property type="molecule type" value="Genomic_DNA"/>
</dbReference>
<dbReference type="InterPro" id="IPR009218">
    <property type="entry name" value="HD_phosphohydro"/>
</dbReference>
<keyword evidence="1" id="KW-0472">Membrane</keyword>
<sequence>MSRVTGLRERWNDLIPGAAELADDLVERYCAPGRKAFRDQYLQRVLDALGTLDQLSADPTAVYLAAWFHQAVHTPGDHTVADAEASAELAAEKLPAYGVTAARTAEVARLVLLTGARPPVDPDSAPDPNADVLLDAVNATMADPEYAVQAAELRRDSDDRGTTVKQRHALVGALLERPIYRTQLARDRFDVKARANLKREFAVLDGEIPAPWRGWQRAALIGVVLIGPLLAALASFGALDIPWEASARTNSGPPGLPVLLCVVALGTIPLLYRFARRNGRPAKVVTGAVTAAAAVALLIAVLRIPATTPSNGPGGRVPLVVFALTLLVLSGIAAFVSASLGGPVPTADRGPVLAGVAAAVVIVLLAVFVAEPVGRSYLLQSNERITGSAGSEAPAPRSELDGRIAWVSPSTSLRAEAVSTAVATRYGIAISRQTGTIEMLDPATGEVRWKHTRSDVDVRPKLAATGDGRLLLVNFDRLGYLLLDASTGRRAPGRWPRDRDNTLEYADPLLTGEQVSKGSDKLRGVNEKGGTRWTFEPGRCTTISAAATTDTAVAFLNHSCGKQPDEAVGLDLKTGKELWRRSNQWSDGDQLTIDGLLIGLESPSEGQHTVTGVEARTGEVKWRWDVPEAWACGSRLARAGRQVVLLDCPSKAAQRTAVVATVLDGETGRMAWQRTVTAQFGIRSKITADGRVVSLTDARGDCVLTVLSESGQRQVTLPEDVVCARGLQTIGNQVLVSGPDTIIALR</sequence>
<dbReference type="Gene3D" id="1.10.3210.10">
    <property type="entry name" value="Hypothetical protein af1432"/>
    <property type="match status" value="1"/>
</dbReference>
<feature type="transmembrane region" description="Helical" evidence="1">
    <location>
        <begin position="317"/>
        <end position="340"/>
    </location>
</feature>
<evidence type="ECO:0000259" key="2">
    <source>
        <dbReference type="Pfam" id="PF13360"/>
    </source>
</evidence>
<gene>
    <name evidence="3" type="ORF">GCM10009741_47990</name>
</gene>
<feature type="transmembrane region" description="Helical" evidence="1">
    <location>
        <begin position="254"/>
        <end position="272"/>
    </location>
</feature>
<feature type="transmembrane region" description="Helical" evidence="1">
    <location>
        <begin position="284"/>
        <end position="305"/>
    </location>
</feature>
<dbReference type="InterPro" id="IPR011047">
    <property type="entry name" value="Quinoprotein_ADH-like_sf"/>
</dbReference>
<dbReference type="RefSeq" id="WP_425553164.1">
    <property type="nucleotide sequence ID" value="NZ_BAAANC010000002.1"/>
</dbReference>
<dbReference type="Proteomes" id="UP001500363">
    <property type="component" value="Unassembled WGS sequence"/>
</dbReference>
<comment type="caution">
    <text evidence="3">The sequence shown here is derived from an EMBL/GenBank/DDBJ whole genome shotgun (WGS) entry which is preliminary data.</text>
</comment>
<evidence type="ECO:0000313" key="4">
    <source>
        <dbReference type="Proteomes" id="UP001500363"/>
    </source>
</evidence>
<feature type="transmembrane region" description="Helical" evidence="1">
    <location>
        <begin position="218"/>
        <end position="239"/>
    </location>
</feature>
<feature type="domain" description="Pyrrolo-quinoline quinone repeat" evidence="2">
    <location>
        <begin position="434"/>
        <end position="582"/>
    </location>
</feature>
<feature type="transmembrane region" description="Helical" evidence="1">
    <location>
        <begin position="352"/>
        <end position="370"/>
    </location>
</feature>
<dbReference type="Gene3D" id="2.130.10.10">
    <property type="entry name" value="YVTN repeat-like/Quinoprotein amine dehydrogenase"/>
    <property type="match status" value="1"/>
</dbReference>
<accession>A0ABP4M875</accession>
<dbReference type="Pfam" id="PF13360">
    <property type="entry name" value="PQQ_2"/>
    <property type="match status" value="1"/>
</dbReference>
<dbReference type="InterPro" id="IPR015943">
    <property type="entry name" value="WD40/YVTN_repeat-like_dom_sf"/>
</dbReference>
<keyword evidence="1" id="KW-1133">Transmembrane helix</keyword>
<dbReference type="InterPro" id="IPR002372">
    <property type="entry name" value="PQQ_rpt_dom"/>
</dbReference>
<dbReference type="SUPFAM" id="SSF109604">
    <property type="entry name" value="HD-domain/PDEase-like"/>
    <property type="match status" value="1"/>
</dbReference>
<protein>
    <recommendedName>
        <fullName evidence="2">Pyrrolo-quinoline quinone repeat domain-containing protein</fullName>
    </recommendedName>
</protein>
<reference evidence="4" key="1">
    <citation type="journal article" date="2019" name="Int. J. Syst. Evol. Microbiol.">
        <title>The Global Catalogue of Microorganisms (GCM) 10K type strain sequencing project: providing services to taxonomists for standard genome sequencing and annotation.</title>
        <authorList>
            <consortium name="The Broad Institute Genomics Platform"/>
            <consortium name="The Broad Institute Genome Sequencing Center for Infectious Disease"/>
            <person name="Wu L."/>
            <person name="Ma J."/>
        </authorList>
    </citation>
    <scope>NUCLEOTIDE SEQUENCE [LARGE SCALE GENOMIC DNA]</scope>
    <source>
        <strain evidence="4">JCM 14303</strain>
    </source>
</reference>
<evidence type="ECO:0000313" key="3">
    <source>
        <dbReference type="EMBL" id="GAA1539655.1"/>
    </source>
</evidence>
<keyword evidence="1" id="KW-0812">Transmembrane</keyword>
<dbReference type="PANTHER" id="PTHR21174:SF0">
    <property type="entry name" value="HD PHOSPHOHYDROLASE FAMILY PROTEIN-RELATED"/>
    <property type="match status" value="1"/>
</dbReference>
<evidence type="ECO:0000256" key="1">
    <source>
        <dbReference type="SAM" id="Phobius"/>
    </source>
</evidence>
<keyword evidence="4" id="KW-1185">Reference proteome</keyword>
<dbReference type="SUPFAM" id="SSF50998">
    <property type="entry name" value="Quinoprotein alcohol dehydrogenase-like"/>
    <property type="match status" value="1"/>
</dbReference>
<organism evidence="3 4">
    <name type="scientific">Kribbella lupini</name>
    <dbReference type="NCBI Taxonomy" id="291602"/>
    <lineage>
        <taxon>Bacteria</taxon>
        <taxon>Bacillati</taxon>
        <taxon>Actinomycetota</taxon>
        <taxon>Actinomycetes</taxon>
        <taxon>Propionibacteriales</taxon>
        <taxon>Kribbellaceae</taxon>
        <taxon>Kribbella</taxon>
    </lineage>
</organism>
<proteinExistence type="predicted"/>
<name>A0ABP4M875_9ACTN</name>